<dbReference type="Gene3D" id="2.40.50.40">
    <property type="match status" value="1"/>
</dbReference>
<feature type="compositionally biased region" description="Polar residues" evidence="2">
    <location>
        <begin position="301"/>
        <end position="329"/>
    </location>
</feature>
<evidence type="ECO:0000256" key="2">
    <source>
        <dbReference type="SAM" id="MobiDB-lite"/>
    </source>
</evidence>
<feature type="compositionally biased region" description="Acidic residues" evidence="2">
    <location>
        <begin position="543"/>
        <end position="559"/>
    </location>
</feature>
<dbReference type="CDD" id="cd00024">
    <property type="entry name" value="CD_CSD"/>
    <property type="match status" value="1"/>
</dbReference>
<dbReference type="Proteomes" id="UP000191004">
    <property type="component" value="Unassembled WGS sequence"/>
</dbReference>
<proteinExistence type="predicted"/>
<feature type="region of interest" description="Disordered" evidence="2">
    <location>
        <begin position="156"/>
        <end position="210"/>
    </location>
</feature>
<gene>
    <name evidence="4" type="ORF">A0O28_0071980</name>
</gene>
<keyword evidence="5" id="KW-1185">Reference proteome</keyword>
<dbReference type="EMBL" id="LVVK01000002">
    <property type="protein sequence ID" value="OPB47074.1"/>
    <property type="molecule type" value="Genomic_DNA"/>
</dbReference>
<dbReference type="Pfam" id="PF00385">
    <property type="entry name" value="Chromo"/>
    <property type="match status" value="1"/>
</dbReference>
<dbReference type="OrthoDB" id="3543857at2759"/>
<evidence type="ECO:0000313" key="5">
    <source>
        <dbReference type="Proteomes" id="UP000191004"/>
    </source>
</evidence>
<dbReference type="AlphaFoldDB" id="A0A1T3D168"/>
<feature type="compositionally biased region" description="Polar residues" evidence="2">
    <location>
        <begin position="483"/>
        <end position="519"/>
    </location>
</feature>
<organism evidence="4 5">
    <name type="scientific">Trichoderma guizhouense</name>
    <dbReference type="NCBI Taxonomy" id="1491466"/>
    <lineage>
        <taxon>Eukaryota</taxon>
        <taxon>Fungi</taxon>
        <taxon>Dikarya</taxon>
        <taxon>Ascomycota</taxon>
        <taxon>Pezizomycotina</taxon>
        <taxon>Sordariomycetes</taxon>
        <taxon>Hypocreomycetidae</taxon>
        <taxon>Hypocreales</taxon>
        <taxon>Hypocreaceae</taxon>
        <taxon>Trichoderma</taxon>
    </lineage>
</organism>
<evidence type="ECO:0000313" key="4">
    <source>
        <dbReference type="EMBL" id="OPB47074.1"/>
    </source>
</evidence>
<feature type="domain" description="Chromo" evidence="3">
    <location>
        <begin position="416"/>
        <end position="470"/>
    </location>
</feature>
<comment type="subunit">
    <text evidence="1">Component of the NuA4 histone acetyltransferase complex.</text>
</comment>
<accession>A0A1T3D168</accession>
<evidence type="ECO:0000259" key="3">
    <source>
        <dbReference type="Pfam" id="PF00385"/>
    </source>
</evidence>
<dbReference type="InterPro" id="IPR016197">
    <property type="entry name" value="Chromo-like_dom_sf"/>
</dbReference>
<evidence type="ECO:0000256" key="1">
    <source>
        <dbReference type="ARBA" id="ARBA00011353"/>
    </source>
</evidence>
<feature type="compositionally biased region" description="Basic and acidic residues" evidence="2">
    <location>
        <begin position="374"/>
        <end position="407"/>
    </location>
</feature>
<dbReference type="InterPro" id="IPR023780">
    <property type="entry name" value="Chromo_domain"/>
</dbReference>
<sequence>MLFDPDFWDRCLAGRGMAPLPRSVNPKGKPALDKPFAKPFAKPSTKSRIVIPLASKPADYVPGSGPPLQPVSLLLPGDSTAYITERLLLPSPGLAPNGKPLPKRMMYLIGWRDLPAASKLVPAMQVLDYVSPRTLEDFEERLEQELDDEREKLEAELKSDLAAPQKIKKKRGRPPAHSQIESAVVAEPETVAQAKSRHKPGAMSLSTPKKPRLEDFEWLEDEEGSPSRQIAEEQFQSLHGYLPLEYEMSEDTESPLPSEAPEVMRNDSRVETVPMQMKQPQALPKPSSIIRLSTPPRLSNGGLTSVKTQSSQPPEPNVKQNSQIQQGMGLSSFMPAGQSTIPNPPMVIAKEEDKAVKSNPPAAKPKTSKKRRRPENDVPKTGPEDDAPKTGPEDDAPKTGPEDDAPKTEPQGETDWVVERIEDVEYYEVDGRGIVRYFKVSWEGDWPPDQKRTWEPEENIPASLVRNFFKISKSKRKIIAKSGTSKQGNATKGLSKPKQSGPKNGISKQSSHKQGSLKQSKLAWPGIRRKYSSVSEAFAGDQDGLDMMDEGYDGEEDELAGDGQDEFFVVTEGGENELQNQSVWPTANAVSTALGVFRGFQ</sequence>
<feature type="region of interest" description="Disordered" evidence="2">
    <location>
        <begin position="248"/>
        <end position="419"/>
    </location>
</feature>
<comment type="caution">
    <text evidence="4">The sequence shown here is derived from an EMBL/GenBank/DDBJ whole genome shotgun (WGS) entry which is preliminary data.</text>
</comment>
<reference evidence="4 5" key="1">
    <citation type="submission" date="2016-04" db="EMBL/GenBank/DDBJ databases">
        <title>Multiple horizontal gene transfer events from other fungi enriched the ability of the initially mycotrophic fungus Trichoderma (Ascomycota) to feed on dead plant biomass.</title>
        <authorList>
            <person name="Atanasova L."/>
            <person name="Chenthamara K."/>
            <person name="Zhang J."/>
            <person name="Grujic M."/>
            <person name="Henrissat B."/>
            <person name="Kuo A."/>
            <person name="Aertz A."/>
            <person name="Salamov A."/>
            <person name="Lipzen A."/>
            <person name="Labutti K."/>
            <person name="Barry K."/>
            <person name="Miao Y."/>
            <person name="Rahimi M.J."/>
            <person name="Shen Q."/>
            <person name="Grigoriev I.V."/>
            <person name="Kubicek C.P."/>
            <person name="Druzhinina I.S."/>
        </authorList>
    </citation>
    <scope>NUCLEOTIDE SEQUENCE [LARGE SCALE GENOMIC DNA]</scope>
    <source>
        <strain evidence="4 5">NJAU 4742</strain>
    </source>
</reference>
<feature type="region of interest" description="Disordered" evidence="2">
    <location>
        <begin position="538"/>
        <end position="559"/>
    </location>
</feature>
<name>A0A1T3D168_9HYPO</name>
<dbReference type="SUPFAM" id="SSF54160">
    <property type="entry name" value="Chromo domain-like"/>
    <property type="match status" value="1"/>
</dbReference>
<protein>
    <recommendedName>
        <fullName evidence="3">Chromo domain-containing protein</fullName>
    </recommendedName>
</protein>
<feature type="region of interest" description="Disordered" evidence="2">
    <location>
        <begin position="479"/>
        <end position="522"/>
    </location>
</feature>